<proteinExistence type="predicted"/>
<dbReference type="AlphaFoldDB" id="A0A7G6T1W8"/>
<organism evidence="1 2">
    <name type="scientific">Mesorhizobium huakuii</name>
    <dbReference type="NCBI Taxonomy" id="28104"/>
    <lineage>
        <taxon>Bacteria</taxon>
        <taxon>Pseudomonadati</taxon>
        <taxon>Pseudomonadota</taxon>
        <taxon>Alphaproteobacteria</taxon>
        <taxon>Hyphomicrobiales</taxon>
        <taxon>Phyllobacteriaceae</taxon>
        <taxon>Mesorhizobium</taxon>
    </lineage>
</organism>
<reference evidence="2" key="1">
    <citation type="journal article" date="2020" name="Mol. Plant Microbe">
        <title>Rhizobial microsymbionts of the narrowly endemic Oxytropis species growing in Kamchatka are characterized by significant genetic diversity and possess a set of genes that are associated with T3SS and T6SS secretion systems and can affect the development of symbiosis.</title>
        <authorList>
            <person name="Safronova V."/>
            <person name="Guro P."/>
            <person name="Sazanova A."/>
            <person name="Kuznetsova I."/>
            <person name="Belimov A."/>
            <person name="Yakubov V."/>
            <person name="Chirak E."/>
            <person name="Afonin A."/>
            <person name="Gogolev Y."/>
            <person name="Andronov E."/>
            <person name="Tikhonovich I."/>
        </authorList>
    </citation>
    <scope>NUCLEOTIDE SEQUENCE [LARGE SCALE GENOMIC DNA]</scope>
    <source>
        <strain evidence="2">583</strain>
    </source>
</reference>
<dbReference type="EMBL" id="CP050296">
    <property type="protein sequence ID" value="QND60750.1"/>
    <property type="molecule type" value="Genomic_DNA"/>
</dbReference>
<evidence type="ECO:0000313" key="2">
    <source>
        <dbReference type="Proteomes" id="UP000515465"/>
    </source>
</evidence>
<gene>
    <name evidence="1" type="ORF">HB778_32855</name>
</gene>
<evidence type="ECO:0000313" key="1">
    <source>
        <dbReference type="EMBL" id="QND60750.1"/>
    </source>
</evidence>
<accession>A0A7G6T1W8</accession>
<dbReference type="Proteomes" id="UP000515465">
    <property type="component" value="Chromosome"/>
</dbReference>
<protein>
    <submittedName>
        <fullName evidence="1">Uncharacterized protein</fullName>
    </submittedName>
</protein>
<sequence length="62" mass="6841">MVLAAFAWGIWSIAGFCLGGGEKRCGHIVAICGILLKLPSKMTLEKWREHWSFGRASYISGE</sequence>
<name>A0A7G6T1W8_9HYPH</name>
<dbReference type="RefSeq" id="WP_183459901.1">
    <property type="nucleotide sequence ID" value="NZ_CP050296.1"/>
</dbReference>